<dbReference type="RefSeq" id="WP_173013591.1">
    <property type="nucleotide sequence ID" value="NZ_AP019860.1"/>
</dbReference>
<dbReference type="AlphaFoldDB" id="A0A5S9F6R9"/>
<dbReference type="Proteomes" id="UP000326354">
    <property type="component" value="Chromosome"/>
</dbReference>
<dbReference type="InterPro" id="IPR011659">
    <property type="entry name" value="WD40"/>
</dbReference>
<dbReference type="InterPro" id="IPR011042">
    <property type="entry name" value="6-blade_b-propeller_TolB-like"/>
</dbReference>
<dbReference type="Gene3D" id="2.120.10.30">
    <property type="entry name" value="TolB, C-terminal domain"/>
    <property type="match status" value="1"/>
</dbReference>
<dbReference type="SUPFAM" id="SSF69304">
    <property type="entry name" value="Tricorn protease N-terminal domain"/>
    <property type="match status" value="1"/>
</dbReference>
<keyword evidence="3" id="KW-1185">Reference proteome</keyword>
<dbReference type="PANTHER" id="PTHR36842">
    <property type="entry name" value="PROTEIN TOLB HOMOLOG"/>
    <property type="match status" value="1"/>
</dbReference>
<dbReference type="Pfam" id="PF07676">
    <property type="entry name" value="PD40"/>
    <property type="match status" value="1"/>
</dbReference>
<protein>
    <recommendedName>
        <fullName evidence="4">DUF5050 domain-containing protein</fullName>
    </recommendedName>
</protein>
<evidence type="ECO:0000313" key="2">
    <source>
        <dbReference type="EMBL" id="BBM86979.1"/>
    </source>
</evidence>
<gene>
    <name evidence="2" type="ORF">UABAM_05381</name>
</gene>
<evidence type="ECO:0008006" key="4">
    <source>
        <dbReference type="Google" id="ProtNLM"/>
    </source>
</evidence>
<dbReference type="KEGG" id="uam:UABAM_05381"/>
<evidence type="ECO:0000313" key="3">
    <source>
        <dbReference type="Proteomes" id="UP000326354"/>
    </source>
</evidence>
<organism evidence="2 3">
    <name type="scientific">Uabimicrobium amorphum</name>
    <dbReference type="NCBI Taxonomy" id="2596890"/>
    <lineage>
        <taxon>Bacteria</taxon>
        <taxon>Pseudomonadati</taxon>
        <taxon>Planctomycetota</taxon>
        <taxon>Candidatus Uabimicrobiia</taxon>
        <taxon>Candidatus Uabimicrobiales</taxon>
        <taxon>Candidatus Uabimicrobiaceae</taxon>
        <taxon>Candidatus Uabimicrobium</taxon>
    </lineage>
</organism>
<dbReference type="EMBL" id="AP019860">
    <property type="protein sequence ID" value="BBM86979.1"/>
    <property type="molecule type" value="Genomic_DNA"/>
</dbReference>
<name>A0A5S9F6R9_UABAM</name>
<comment type="similarity">
    <text evidence="1">Belongs to the TolB family.</text>
</comment>
<proteinExistence type="inferred from homology"/>
<accession>A0A5S9F6R9</accession>
<reference evidence="2 3" key="1">
    <citation type="submission" date="2019-08" db="EMBL/GenBank/DDBJ databases">
        <title>Complete genome sequence of Candidatus Uab amorphum.</title>
        <authorList>
            <person name="Shiratori T."/>
            <person name="Suzuki S."/>
            <person name="Kakizawa Y."/>
            <person name="Ishida K."/>
        </authorList>
    </citation>
    <scope>NUCLEOTIDE SEQUENCE [LARGE SCALE GENOMIC DNA]</scope>
    <source>
        <strain evidence="2 3">SRT547</strain>
    </source>
</reference>
<evidence type="ECO:0000256" key="1">
    <source>
        <dbReference type="ARBA" id="ARBA00009820"/>
    </source>
</evidence>
<sequence>MKWICIFVLVSMCYAQMDTEIYLFDLDNQDGVYKLVNEKNITNRNGYDNQPYFSLDGKYVYYSSIHGEKNSDIYRYCIADGKTQQVTTTIEAEYSPTILDAQHSFSTVRVEKDNKQRIWKFTGHKPQLVAGHIEQIGYHCWLSNTTIAIFRIEKTMNLKIIYTNSTEMKHVAKNIGRALVLDPRDKKLLYVSKDNPKESTICKLHDLETLKIQQVTKTIGKGEDFACTMQGEIIMADGNKIYMYQKDSWKIIFDGKDRFSGIFNRIAINPENTQICVVYQGK</sequence>
<dbReference type="PANTHER" id="PTHR36842:SF1">
    <property type="entry name" value="PROTEIN TOLB"/>
    <property type="match status" value="1"/>
</dbReference>